<sequence>MRCKHGNIDLTTSGKLRAADPPWPGLGPRSLRKLGEESANEAPGESPRVCELEDTPTCGQRAQREEGSPCCCGQKGHGRGVTLRLEPAVSSRGSGRSRLFWTVAALPVNVGSWSEAGVVAFVGKAWISQPVFTQGQDKTQWELVQPAELPGAARENIHAGKRMQRRHQKALACCLT</sequence>
<reference evidence="3" key="2">
    <citation type="journal article" date="2013" name="Nat. Commun.">
        <title>Genome of the Chinese tree shrew.</title>
        <authorList>
            <person name="Fan Y."/>
            <person name="Huang Z.Y."/>
            <person name="Cao C.C."/>
            <person name="Chen C.S."/>
            <person name="Chen Y.X."/>
            <person name="Fan D.D."/>
            <person name="He J."/>
            <person name="Hou H.L."/>
            <person name="Hu L."/>
            <person name="Hu X.T."/>
            <person name="Jiang X.T."/>
            <person name="Lai R."/>
            <person name="Lang Y.S."/>
            <person name="Liang B."/>
            <person name="Liao S.G."/>
            <person name="Mu D."/>
            <person name="Ma Y.Y."/>
            <person name="Niu Y.Y."/>
            <person name="Sun X.Q."/>
            <person name="Xia J.Q."/>
            <person name="Xiao J."/>
            <person name="Xiong Z.Q."/>
            <person name="Xu L."/>
            <person name="Yang L."/>
            <person name="Zhang Y."/>
            <person name="Zhao W."/>
            <person name="Zhao X.D."/>
            <person name="Zheng Y.T."/>
            <person name="Zhou J.M."/>
            <person name="Zhu Y.B."/>
            <person name="Zhang G.J."/>
            <person name="Wang J."/>
            <person name="Yao Y.G."/>
        </authorList>
    </citation>
    <scope>NUCLEOTIDE SEQUENCE [LARGE SCALE GENOMIC DNA]</scope>
</reference>
<protein>
    <submittedName>
        <fullName evidence="2">Uncharacterized protein</fullName>
    </submittedName>
</protein>
<dbReference type="EMBL" id="KB320724">
    <property type="protein sequence ID" value="ELW64545.1"/>
    <property type="molecule type" value="Genomic_DNA"/>
</dbReference>
<gene>
    <name evidence="2" type="ORF">TREES_T100014934</name>
</gene>
<name>L9KNQ8_TUPCH</name>
<accession>L9KNQ8</accession>
<dbReference type="AlphaFoldDB" id="L9KNQ8"/>
<dbReference type="Proteomes" id="UP000011518">
    <property type="component" value="Unassembled WGS sequence"/>
</dbReference>
<evidence type="ECO:0000256" key="1">
    <source>
        <dbReference type="SAM" id="MobiDB-lite"/>
    </source>
</evidence>
<feature type="region of interest" description="Disordered" evidence="1">
    <location>
        <begin position="1"/>
        <end position="52"/>
    </location>
</feature>
<proteinExistence type="predicted"/>
<organism evidence="2 3">
    <name type="scientific">Tupaia chinensis</name>
    <name type="common">Chinese tree shrew</name>
    <name type="synonym">Tupaia belangeri chinensis</name>
    <dbReference type="NCBI Taxonomy" id="246437"/>
    <lineage>
        <taxon>Eukaryota</taxon>
        <taxon>Metazoa</taxon>
        <taxon>Chordata</taxon>
        <taxon>Craniata</taxon>
        <taxon>Vertebrata</taxon>
        <taxon>Euteleostomi</taxon>
        <taxon>Mammalia</taxon>
        <taxon>Eutheria</taxon>
        <taxon>Euarchontoglires</taxon>
        <taxon>Scandentia</taxon>
        <taxon>Tupaiidae</taxon>
        <taxon>Tupaia</taxon>
    </lineage>
</organism>
<evidence type="ECO:0000313" key="2">
    <source>
        <dbReference type="EMBL" id="ELW64545.1"/>
    </source>
</evidence>
<reference evidence="3" key="1">
    <citation type="submission" date="2012-07" db="EMBL/GenBank/DDBJ databases">
        <title>Genome of the Chinese tree shrew, a rising model animal genetically related to primates.</title>
        <authorList>
            <person name="Zhang G."/>
            <person name="Fan Y."/>
            <person name="Yao Y."/>
            <person name="Huang Z."/>
        </authorList>
    </citation>
    <scope>NUCLEOTIDE SEQUENCE [LARGE SCALE GENOMIC DNA]</scope>
</reference>
<evidence type="ECO:0000313" key="3">
    <source>
        <dbReference type="Proteomes" id="UP000011518"/>
    </source>
</evidence>
<dbReference type="InParanoid" id="L9KNQ8"/>
<keyword evidence="3" id="KW-1185">Reference proteome</keyword>